<dbReference type="EMBL" id="MN228696">
    <property type="protein sequence ID" value="QEP29811.1"/>
    <property type="molecule type" value="Genomic_DNA"/>
</dbReference>
<dbReference type="Proteomes" id="UP000322838">
    <property type="component" value="Segment"/>
</dbReference>
<gene>
    <name evidence="1" type="ORF">Smphiort11_013</name>
</gene>
<protein>
    <submittedName>
        <fullName evidence="1">Uncharacterized protein</fullName>
    </submittedName>
</protein>
<proteinExistence type="predicted"/>
<reference evidence="2" key="1">
    <citation type="submission" date="2019-07" db="EMBL/GenBank/DDBJ databases">
        <authorList>
            <person name="Cubo M.T."/>
            <person name="Espuny M.D.R."/>
            <person name="Balsanelli E."/>
        </authorList>
    </citation>
    <scope>NUCLEOTIDE SEQUENCE [LARGE SCALE GENOMIC DNA]</scope>
</reference>
<name>A0A5C2H714_9CAUD</name>
<evidence type="ECO:0000313" key="2">
    <source>
        <dbReference type="Proteomes" id="UP000322838"/>
    </source>
</evidence>
<sequence length="116" mass="13442">MVIYDQEIFKKFKALSIQHVSELKVGDTIYSNLTPTMGVIAKLQTHAEHYADEGLETSDTNPEIRWVIFEDGSAESLNDRNVTNSYNPWMFFKDKETMLKCREELKVGFTPEPYDD</sequence>
<keyword evidence="2" id="KW-1185">Reference proteome</keyword>
<evidence type="ECO:0000313" key="1">
    <source>
        <dbReference type="EMBL" id="QEP29811.1"/>
    </source>
</evidence>
<organism evidence="1 2">
    <name type="scientific">Sinorhizobium phage ort11</name>
    <dbReference type="NCBI Taxonomy" id="2599764"/>
    <lineage>
        <taxon>Viruses</taxon>
        <taxon>Duplodnaviria</taxon>
        <taxon>Heunggongvirae</taxon>
        <taxon>Uroviricota</taxon>
        <taxon>Caudoviricetes</taxon>
        <taxon>Schitoviridae</taxon>
        <taxon>Huelvavirus</taxon>
        <taxon>Huelvavirus ort11</taxon>
    </lineage>
</organism>
<accession>A0A5C2H714</accession>